<proteinExistence type="predicted"/>
<comment type="caution">
    <text evidence="2">The sequence shown here is derived from an EMBL/GenBank/DDBJ whole genome shotgun (WGS) entry which is preliminary data.</text>
</comment>
<gene>
    <name evidence="2" type="ORF">STAS_07788</name>
</gene>
<feature type="compositionally biased region" description="Low complexity" evidence="1">
    <location>
        <begin position="39"/>
        <end position="51"/>
    </location>
</feature>
<keyword evidence="3" id="KW-1185">Reference proteome</keyword>
<name>A0A5A7PGS5_STRAF</name>
<accession>A0A5A7PGS5</accession>
<feature type="region of interest" description="Disordered" evidence="1">
    <location>
        <begin position="1"/>
        <end position="53"/>
    </location>
</feature>
<dbReference type="AlphaFoldDB" id="A0A5A7PGS5"/>
<evidence type="ECO:0000313" key="3">
    <source>
        <dbReference type="Proteomes" id="UP000325081"/>
    </source>
</evidence>
<dbReference type="Proteomes" id="UP000325081">
    <property type="component" value="Unassembled WGS sequence"/>
</dbReference>
<protein>
    <submittedName>
        <fullName evidence="2">Beta-glucosidase</fullName>
    </submittedName>
</protein>
<organism evidence="2 3">
    <name type="scientific">Striga asiatica</name>
    <name type="common">Asiatic witchweed</name>
    <name type="synonym">Buchnera asiatica</name>
    <dbReference type="NCBI Taxonomy" id="4170"/>
    <lineage>
        <taxon>Eukaryota</taxon>
        <taxon>Viridiplantae</taxon>
        <taxon>Streptophyta</taxon>
        <taxon>Embryophyta</taxon>
        <taxon>Tracheophyta</taxon>
        <taxon>Spermatophyta</taxon>
        <taxon>Magnoliopsida</taxon>
        <taxon>eudicotyledons</taxon>
        <taxon>Gunneridae</taxon>
        <taxon>Pentapetalae</taxon>
        <taxon>asterids</taxon>
        <taxon>lamiids</taxon>
        <taxon>Lamiales</taxon>
        <taxon>Orobanchaceae</taxon>
        <taxon>Buchnereae</taxon>
        <taxon>Striga</taxon>
    </lineage>
</organism>
<evidence type="ECO:0000256" key="1">
    <source>
        <dbReference type="SAM" id="MobiDB-lite"/>
    </source>
</evidence>
<sequence>MWAPMIWSTPPNSSPPTNTAGNCGGAAAPPPPLRRRNSDSSLLTSASSPSLTRRITGLTPCPWSRSLTTWHMQQLSLAKTTTAFSATTSLTFFPWWPPEPPFSGGETPAAWAPFVDESACCMEERERKRGAVSLEGQANSLDLGIASPFFALYVNRGVLSRHKIQSILLCTSQVSHKTSSRKESLMYNPPKAIPSIPFTLPSPKPEQNLTLHPLEFARLSIPFAGPTGDASGGGDDVDVFTGDDDSSFLCTSVAVDEHFKIPLIGLLLSLSIFFLSSSSKSKMTSPPLASRGVDSPDITLFMFTSTSTRAFS</sequence>
<reference evidence="3" key="1">
    <citation type="journal article" date="2019" name="Curr. Biol.">
        <title>Genome Sequence of Striga asiatica Provides Insight into the Evolution of Plant Parasitism.</title>
        <authorList>
            <person name="Yoshida S."/>
            <person name="Kim S."/>
            <person name="Wafula E.K."/>
            <person name="Tanskanen J."/>
            <person name="Kim Y.M."/>
            <person name="Honaas L."/>
            <person name="Yang Z."/>
            <person name="Spallek T."/>
            <person name="Conn C.E."/>
            <person name="Ichihashi Y."/>
            <person name="Cheong K."/>
            <person name="Cui S."/>
            <person name="Der J.P."/>
            <person name="Gundlach H."/>
            <person name="Jiao Y."/>
            <person name="Hori C."/>
            <person name="Ishida J.K."/>
            <person name="Kasahara H."/>
            <person name="Kiba T."/>
            <person name="Kim M.S."/>
            <person name="Koo N."/>
            <person name="Laohavisit A."/>
            <person name="Lee Y.H."/>
            <person name="Lumba S."/>
            <person name="McCourt P."/>
            <person name="Mortimer J.C."/>
            <person name="Mutuku J.M."/>
            <person name="Nomura T."/>
            <person name="Sasaki-Sekimoto Y."/>
            <person name="Seto Y."/>
            <person name="Wang Y."/>
            <person name="Wakatake T."/>
            <person name="Sakakibara H."/>
            <person name="Demura T."/>
            <person name="Yamaguchi S."/>
            <person name="Yoneyama K."/>
            <person name="Manabe R.I."/>
            <person name="Nelson D.C."/>
            <person name="Schulman A.H."/>
            <person name="Timko M.P."/>
            <person name="dePamphilis C.W."/>
            <person name="Choi D."/>
            <person name="Shirasu K."/>
        </authorList>
    </citation>
    <scope>NUCLEOTIDE SEQUENCE [LARGE SCALE GENOMIC DNA]</scope>
    <source>
        <strain evidence="3">cv. UVA1</strain>
    </source>
</reference>
<dbReference type="EMBL" id="BKCP01004516">
    <property type="protein sequence ID" value="GER31758.1"/>
    <property type="molecule type" value="Genomic_DNA"/>
</dbReference>
<feature type="compositionally biased region" description="Low complexity" evidence="1">
    <location>
        <begin position="8"/>
        <end position="27"/>
    </location>
</feature>
<evidence type="ECO:0000313" key="2">
    <source>
        <dbReference type="EMBL" id="GER31758.1"/>
    </source>
</evidence>